<gene>
    <name evidence="1" type="ORF">DAPPUDRAFT_275128</name>
</gene>
<dbReference type="PANTHER" id="PTHR10997:SF7">
    <property type="entry name" value="IMPORTIN-11"/>
    <property type="match status" value="1"/>
</dbReference>
<dbReference type="Gene3D" id="1.25.10.10">
    <property type="entry name" value="Leucine-rich Repeat Variant"/>
    <property type="match status" value="1"/>
</dbReference>
<keyword evidence="2" id="KW-1185">Reference proteome</keyword>
<name>E9I557_DAPPU</name>
<dbReference type="HOGENOM" id="CLU_1623097_0_0_1"/>
<dbReference type="SUPFAM" id="SSF48371">
    <property type="entry name" value="ARM repeat"/>
    <property type="match status" value="1"/>
</dbReference>
<feature type="non-terminal residue" evidence="1">
    <location>
        <position position="165"/>
    </location>
</feature>
<dbReference type="InterPro" id="IPR011989">
    <property type="entry name" value="ARM-like"/>
</dbReference>
<reference evidence="1 2" key="1">
    <citation type="journal article" date="2011" name="Science">
        <title>The ecoresponsive genome of Daphnia pulex.</title>
        <authorList>
            <person name="Colbourne J.K."/>
            <person name="Pfrender M.E."/>
            <person name="Gilbert D."/>
            <person name="Thomas W.K."/>
            <person name="Tucker A."/>
            <person name="Oakley T.H."/>
            <person name="Tokishita S."/>
            <person name="Aerts A."/>
            <person name="Arnold G.J."/>
            <person name="Basu M.K."/>
            <person name="Bauer D.J."/>
            <person name="Caceres C.E."/>
            <person name="Carmel L."/>
            <person name="Casola C."/>
            <person name="Choi J.H."/>
            <person name="Detter J.C."/>
            <person name="Dong Q."/>
            <person name="Dusheyko S."/>
            <person name="Eads B.D."/>
            <person name="Frohlich T."/>
            <person name="Geiler-Samerotte K.A."/>
            <person name="Gerlach D."/>
            <person name="Hatcher P."/>
            <person name="Jogdeo S."/>
            <person name="Krijgsveld J."/>
            <person name="Kriventseva E.V."/>
            <person name="Kultz D."/>
            <person name="Laforsch C."/>
            <person name="Lindquist E."/>
            <person name="Lopez J."/>
            <person name="Manak J.R."/>
            <person name="Muller J."/>
            <person name="Pangilinan J."/>
            <person name="Patwardhan R.P."/>
            <person name="Pitluck S."/>
            <person name="Pritham E.J."/>
            <person name="Rechtsteiner A."/>
            <person name="Rho M."/>
            <person name="Rogozin I.B."/>
            <person name="Sakarya O."/>
            <person name="Salamov A."/>
            <person name="Schaack S."/>
            <person name="Shapiro H."/>
            <person name="Shiga Y."/>
            <person name="Skalitzky C."/>
            <person name="Smith Z."/>
            <person name="Souvorov A."/>
            <person name="Sung W."/>
            <person name="Tang Z."/>
            <person name="Tsuchiya D."/>
            <person name="Tu H."/>
            <person name="Vos H."/>
            <person name="Wang M."/>
            <person name="Wolf Y.I."/>
            <person name="Yamagata H."/>
            <person name="Yamada T."/>
            <person name="Ye Y."/>
            <person name="Shaw J.R."/>
            <person name="Andrews J."/>
            <person name="Crease T.J."/>
            <person name="Tang H."/>
            <person name="Lucas S.M."/>
            <person name="Robertson H.M."/>
            <person name="Bork P."/>
            <person name="Koonin E.V."/>
            <person name="Zdobnov E.M."/>
            <person name="Grigoriev I.V."/>
            <person name="Lynch M."/>
            <person name="Boore J.L."/>
        </authorList>
    </citation>
    <scope>NUCLEOTIDE SEQUENCE [LARGE SCALE GENOMIC DNA]</scope>
</reference>
<protein>
    <recommendedName>
        <fullName evidence="3">Importin N-terminal domain-containing protein</fullName>
    </recommendedName>
</protein>
<accession>E9I557</accession>
<sequence length="165" mass="18631">NLGNQIMVSRDLVCDGRAPQPKPRSTVVADFTETQSLTEETESIHTTDHFNADLVVWYKILCGIPEEKDWFHTSTSIPEGEKSVLRQKLIGHIHEPVLQVATQLAIIISKIARCDYPKEWPELLPSLLHLVRTEDDSVQQRALLYLHHVTKSLASKRLADSCLIG</sequence>
<dbReference type="EMBL" id="GL735422">
    <property type="protein sequence ID" value="EFX60873.1"/>
    <property type="molecule type" value="Genomic_DNA"/>
</dbReference>
<feature type="non-terminal residue" evidence="1">
    <location>
        <position position="1"/>
    </location>
</feature>
<organism evidence="1 2">
    <name type="scientific">Daphnia pulex</name>
    <name type="common">Water flea</name>
    <dbReference type="NCBI Taxonomy" id="6669"/>
    <lineage>
        <taxon>Eukaryota</taxon>
        <taxon>Metazoa</taxon>
        <taxon>Ecdysozoa</taxon>
        <taxon>Arthropoda</taxon>
        <taxon>Crustacea</taxon>
        <taxon>Branchiopoda</taxon>
        <taxon>Diplostraca</taxon>
        <taxon>Cladocera</taxon>
        <taxon>Anomopoda</taxon>
        <taxon>Daphniidae</taxon>
        <taxon>Daphnia</taxon>
    </lineage>
</organism>
<dbReference type="OrthoDB" id="361693at2759"/>
<dbReference type="Proteomes" id="UP000000305">
    <property type="component" value="Unassembled WGS sequence"/>
</dbReference>
<evidence type="ECO:0000313" key="1">
    <source>
        <dbReference type="EMBL" id="EFX60873.1"/>
    </source>
</evidence>
<dbReference type="InterPro" id="IPR016024">
    <property type="entry name" value="ARM-type_fold"/>
</dbReference>
<evidence type="ECO:0000313" key="2">
    <source>
        <dbReference type="Proteomes" id="UP000000305"/>
    </source>
</evidence>
<dbReference type="KEGG" id="dpx:DAPPUDRAFT_275128"/>
<evidence type="ECO:0008006" key="3">
    <source>
        <dbReference type="Google" id="ProtNLM"/>
    </source>
</evidence>
<proteinExistence type="predicted"/>
<dbReference type="AlphaFoldDB" id="E9I557"/>
<dbReference type="eggNOG" id="KOG1993">
    <property type="taxonomic scope" value="Eukaryota"/>
</dbReference>
<dbReference type="InParanoid" id="E9I557"/>
<dbReference type="PANTHER" id="PTHR10997">
    <property type="entry name" value="IMPORTIN-7, 8, 11"/>
    <property type="match status" value="1"/>
</dbReference>